<keyword evidence="3 7" id="KW-0574">Periplasm</keyword>
<dbReference type="GO" id="GO:0003755">
    <property type="term" value="F:peptidyl-prolyl cis-trans isomerase activity"/>
    <property type="evidence" value="ECO:0007669"/>
    <property type="project" value="UniProtKB-UniRule"/>
</dbReference>
<evidence type="ECO:0000256" key="2">
    <source>
        <dbReference type="ARBA" id="ARBA00022737"/>
    </source>
</evidence>
<comment type="catalytic activity">
    <reaction evidence="7">
        <text>[protein]-peptidylproline (omega=180) = [protein]-peptidylproline (omega=0)</text>
        <dbReference type="Rhea" id="RHEA:16237"/>
        <dbReference type="Rhea" id="RHEA-COMP:10747"/>
        <dbReference type="Rhea" id="RHEA-COMP:10748"/>
        <dbReference type="ChEBI" id="CHEBI:83833"/>
        <dbReference type="ChEBI" id="CHEBI:83834"/>
        <dbReference type="EC" id="5.2.1.8"/>
    </reaction>
</comment>
<dbReference type="EMBL" id="FOLO01000001">
    <property type="protein sequence ID" value="SFB80275.1"/>
    <property type="molecule type" value="Genomic_DNA"/>
</dbReference>
<gene>
    <name evidence="7" type="primary">surA</name>
    <name evidence="9" type="ORF">SAMN02745724_00136</name>
</gene>
<dbReference type="RefSeq" id="WP_091978814.1">
    <property type="nucleotide sequence ID" value="NZ_FOLO01000001.1"/>
</dbReference>
<keyword evidence="6 7" id="KW-0413">Isomerase</keyword>
<evidence type="ECO:0000313" key="10">
    <source>
        <dbReference type="Proteomes" id="UP000198862"/>
    </source>
</evidence>
<comment type="domain">
    <text evidence="7">The PPIase activity resides only in the second parvulin domain. The N-terminal region and the C-terminal tail are necessary and sufficient for the chaperone activity of SurA. The PPIase activity is dispensable for SurA to function as a chaperone. The N-terminal region and the C-terminal tail are also required for porin recognition.</text>
</comment>
<evidence type="ECO:0000256" key="6">
    <source>
        <dbReference type="ARBA" id="ARBA00023235"/>
    </source>
</evidence>
<organism evidence="9 10">
    <name type="scientific">Pseudoalteromonas denitrificans DSM 6059</name>
    <dbReference type="NCBI Taxonomy" id="1123010"/>
    <lineage>
        <taxon>Bacteria</taxon>
        <taxon>Pseudomonadati</taxon>
        <taxon>Pseudomonadota</taxon>
        <taxon>Gammaproteobacteria</taxon>
        <taxon>Alteromonadales</taxon>
        <taxon>Pseudoalteromonadaceae</taxon>
        <taxon>Pseudoalteromonas</taxon>
    </lineage>
</organism>
<dbReference type="GO" id="GO:0050821">
    <property type="term" value="P:protein stabilization"/>
    <property type="evidence" value="ECO:0007669"/>
    <property type="project" value="InterPro"/>
</dbReference>
<dbReference type="NCBIfam" id="NF008038">
    <property type="entry name" value="PRK10770.1"/>
    <property type="match status" value="1"/>
</dbReference>
<dbReference type="PROSITE" id="PS50198">
    <property type="entry name" value="PPIC_PPIASE_2"/>
    <property type="match status" value="2"/>
</dbReference>
<evidence type="ECO:0000256" key="5">
    <source>
        <dbReference type="ARBA" id="ARBA00023186"/>
    </source>
</evidence>
<keyword evidence="5 7" id="KW-0143">Chaperone</keyword>
<accession>A0A1I1DZB3</accession>
<feature type="domain" description="PpiC" evidence="8">
    <location>
        <begin position="287"/>
        <end position="387"/>
    </location>
</feature>
<sequence>MKLKKLIIGTVLGLSLNLGLSNHIIAKEVELDKVIAIVNSGVILESEVNSIINRVKSRAKAESQTLPSDKALYNQAIDRLINQSLLMQMAERMGLKISDGQLDQTLMTMAKEQNGTVADLRKTIEESGDNYQAYREEIRTEMTTQQVLRGNVDRRIYVGLQEIDNLLKIMEQQQGTSEEYNLGHILVDIPADATAEDIASSKERADKVIKMLNEGKEFKRIAIASSGGPKALEGGQMGWMNINEMPTLFAEAAKGKKQGQIIGPLRSGAGFHIVKIQEIRGRQVVETVEVRSRHILIKPSIIVSEEKARSMLAGFAKDLRDGNANFAELAKEHSEDPGSALKGGEYDWTDPTTYVPAFKNTLLALKKDELSEPFRTQFGWHIVQLLEKRVADKTDLAKRNRAHQMLYNKKYKEESFAWQREIREQAYVELVVDEN</sequence>
<dbReference type="Gene3D" id="3.10.50.40">
    <property type="match status" value="2"/>
</dbReference>
<feature type="domain" description="PpiC" evidence="8">
    <location>
        <begin position="177"/>
        <end position="278"/>
    </location>
</feature>
<dbReference type="Gene3D" id="1.10.4030.10">
    <property type="entry name" value="Porin chaperone SurA, peptide-binding domain"/>
    <property type="match status" value="1"/>
</dbReference>
<keyword evidence="2 7" id="KW-0677">Repeat</keyword>
<dbReference type="AlphaFoldDB" id="A0A1I1DZB3"/>
<dbReference type="Proteomes" id="UP000198862">
    <property type="component" value="Unassembled WGS sequence"/>
</dbReference>
<dbReference type="GO" id="GO:0051082">
    <property type="term" value="F:unfolded protein binding"/>
    <property type="evidence" value="ECO:0007669"/>
    <property type="project" value="UniProtKB-UniRule"/>
</dbReference>
<dbReference type="InterPro" id="IPR050280">
    <property type="entry name" value="OMP_Chaperone_SurA"/>
</dbReference>
<proteinExistence type="inferred from homology"/>
<comment type="subcellular location">
    <subcellularLocation>
        <location evidence="7">Periplasm</location>
    </subcellularLocation>
    <text evidence="7">Is capable of associating with the outer membrane.</text>
</comment>
<dbReference type="InterPro" id="IPR046357">
    <property type="entry name" value="PPIase_dom_sf"/>
</dbReference>
<dbReference type="PANTHER" id="PTHR47637">
    <property type="entry name" value="CHAPERONE SURA"/>
    <property type="match status" value="1"/>
</dbReference>
<protein>
    <recommendedName>
        <fullName evidence="7">Chaperone SurA</fullName>
    </recommendedName>
    <alternativeName>
        <fullName evidence="7">Peptidyl-prolyl cis-trans isomerase SurA</fullName>
        <shortName evidence="7">PPIase SurA</shortName>
        <ecNumber evidence="7">5.2.1.8</ecNumber>
    </alternativeName>
    <alternativeName>
        <fullName evidence="7">Rotamase SurA</fullName>
    </alternativeName>
</protein>
<dbReference type="InterPro" id="IPR015391">
    <property type="entry name" value="SurA_N"/>
</dbReference>
<comment type="function">
    <text evidence="7">Chaperone involved in the correct folding and assembly of outer membrane proteins. Recognizes specific patterns of aromatic residues and the orientation of their side chains, which are found more frequently in integral outer membrane proteins. May act in both early periplasmic and late outer membrane-associated steps of protein maturation.</text>
</comment>
<reference evidence="9 10" key="1">
    <citation type="submission" date="2016-10" db="EMBL/GenBank/DDBJ databases">
        <authorList>
            <person name="de Groot N.N."/>
        </authorList>
    </citation>
    <scope>NUCLEOTIDE SEQUENCE [LARGE SCALE GENOMIC DNA]</scope>
    <source>
        <strain evidence="9 10">DSM 6059</strain>
    </source>
</reference>
<dbReference type="PANTHER" id="PTHR47637:SF1">
    <property type="entry name" value="CHAPERONE SURA"/>
    <property type="match status" value="1"/>
</dbReference>
<keyword evidence="1 7" id="KW-0732">Signal</keyword>
<dbReference type="OrthoDB" id="14196at2"/>
<dbReference type="GO" id="GO:0042277">
    <property type="term" value="F:peptide binding"/>
    <property type="evidence" value="ECO:0007669"/>
    <property type="project" value="InterPro"/>
</dbReference>
<dbReference type="HAMAP" id="MF_01183">
    <property type="entry name" value="Chaperone_SurA"/>
    <property type="match status" value="1"/>
</dbReference>
<evidence type="ECO:0000256" key="1">
    <source>
        <dbReference type="ARBA" id="ARBA00022729"/>
    </source>
</evidence>
<dbReference type="SUPFAM" id="SSF54534">
    <property type="entry name" value="FKBP-like"/>
    <property type="match status" value="2"/>
</dbReference>
<evidence type="ECO:0000256" key="7">
    <source>
        <dbReference type="HAMAP-Rule" id="MF_01183"/>
    </source>
</evidence>
<dbReference type="GO" id="GO:0030288">
    <property type="term" value="C:outer membrane-bounded periplasmic space"/>
    <property type="evidence" value="ECO:0007669"/>
    <property type="project" value="InterPro"/>
</dbReference>
<dbReference type="InterPro" id="IPR000297">
    <property type="entry name" value="PPIase_PpiC"/>
</dbReference>
<dbReference type="Pfam" id="PF09312">
    <property type="entry name" value="SurA_N"/>
    <property type="match status" value="1"/>
</dbReference>
<evidence type="ECO:0000256" key="4">
    <source>
        <dbReference type="ARBA" id="ARBA00023110"/>
    </source>
</evidence>
<dbReference type="SUPFAM" id="SSF109998">
    <property type="entry name" value="Triger factor/SurA peptide-binding domain-like"/>
    <property type="match status" value="1"/>
</dbReference>
<evidence type="ECO:0000259" key="8">
    <source>
        <dbReference type="PROSITE" id="PS50198"/>
    </source>
</evidence>
<evidence type="ECO:0000256" key="3">
    <source>
        <dbReference type="ARBA" id="ARBA00022764"/>
    </source>
</evidence>
<name>A0A1I1DZB3_9GAMM</name>
<keyword evidence="4 7" id="KW-0697">Rotamase</keyword>
<evidence type="ECO:0000313" key="9">
    <source>
        <dbReference type="EMBL" id="SFB80275.1"/>
    </source>
</evidence>
<dbReference type="GO" id="GO:0006457">
    <property type="term" value="P:protein folding"/>
    <property type="evidence" value="ECO:0007669"/>
    <property type="project" value="UniProtKB-UniRule"/>
</dbReference>
<keyword evidence="10" id="KW-1185">Reference proteome</keyword>
<dbReference type="STRING" id="1123010.SAMN02745724_00136"/>
<dbReference type="GO" id="GO:0043165">
    <property type="term" value="P:Gram-negative-bacterium-type cell outer membrane assembly"/>
    <property type="evidence" value="ECO:0007669"/>
    <property type="project" value="InterPro"/>
</dbReference>
<dbReference type="Pfam" id="PF00639">
    <property type="entry name" value="Rotamase"/>
    <property type="match status" value="2"/>
</dbReference>
<dbReference type="EC" id="5.2.1.8" evidence="7"/>
<dbReference type="InterPro" id="IPR023034">
    <property type="entry name" value="PPIase_SurA"/>
</dbReference>
<dbReference type="InterPro" id="IPR027304">
    <property type="entry name" value="Trigger_fact/SurA_dom_sf"/>
</dbReference>